<proteinExistence type="predicted"/>
<protein>
    <recommendedName>
        <fullName evidence="2">Retrotransposon gag domain-containing protein</fullName>
    </recommendedName>
</protein>
<name>A0A6N2MV63_SALVM</name>
<accession>A0A6N2MV63</accession>
<reference evidence="1" key="1">
    <citation type="submission" date="2019-03" db="EMBL/GenBank/DDBJ databases">
        <authorList>
            <person name="Mank J."/>
            <person name="Almeida P."/>
        </authorList>
    </citation>
    <scope>NUCLEOTIDE SEQUENCE</scope>
    <source>
        <strain evidence="1">78183</strain>
    </source>
</reference>
<dbReference type="AlphaFoldDB" id="A0A6N2MV63"/>
<sequence length="142" mass="16720">MYVKVEKLGSTFKVFDESPERFIRLICMIGTIKIIRLLHGFRNTSIPAIHIQFADFDSTKEIWDFLANRYQTTGLAHYYQLWTILHSLKQGFGQFVNDFLDQIQPIWNQLSQANISEDHLYLIQVLMALRPEYESIRASLLH</sequence>
<dbReference type="EMBL" id="CAADRP010001974">
    <property type="protein sequence ID" value="VFU58230.1"/>
    <property type="molecule type" value="Genomic_DNA"/>
</dbReference>
<evidence type="ECO:0008006" key="2">
    <source>
        <dbReference type="Google" id="ProtNLM"/>
    </source>
</evidence>
<gene>
    <name evidence="1" type="ORF">SVIM_LOCUS424301</name>
</gene>
<dbReference type="Pfam" id="PF14223">
    <property type="entry name" value="Retrotran_gag_2"/>
    <property type="match status" value="1"/>
</dbReference>
<evidence type="ECO:0000313" key="1">
    <source>
        <dbReference type="EMBL" id="VFU58230.1"/>
    </source>
</evidence>
<organism evidence="1">
    <name type="scientific">Salix viminalis</name>
    <name type="common">Common osier</name>
    <name type="synonym">Basket willow</name>
    <dbReference type="NCBI Taxonomy" id="40686"/>
    <lineage>
        <taxon>Eukaryota</taxon>
        <taxon>Viridiplantae</taxon>
        <taxon>Streptophyta</taxon>
        <taxon>Embryophyta</taxon>
        <taxon>Tracheophyta</taxon>
        <taxon>Spermatophyta</taxon>
        <taxon>Magnoliopsida</taxon>
        <taxon>eudicotyledons</taxon>
        <taxon>Gunneridae</taxon>
        <taxon>Pentapetalae</taxon>
        <taxon>rosids</taxon>
        <taxon>fabids</taxon>
        <taxon>Malpighiales</taxon>
        <taxon>Salicaceae</taxon>
        <taxon>Saliceae</taxon>
        <taxon>Salix</taxon>
    </lineage>
</organism>